<dbReference type="AlphaFoldDB" id="A0A315WB27"/>
<evidence type="ECO:0000256" key="3">
    <source>
        <dbReference type="ARBA" id="ARBA00023242"/>
    </source>
</evidence>
<reference evidence="5 6" key="1">
    <citation type="journal article" date="2018" name="G3 (Bethesda)">
        <title>A High-Quality Reference Genome for the Invasive Mosquitofish Gambusia affinis Using a Chicago Library.</title>
        <authorList>
            <person name="Hoffberg S.L."/>
            <person name="Troendle N.J."/>
            <person name="Glenn T.C."/>
            <person name="Mahmud O."/>
            <person name="Louha S."/>
            <person name="Chalopin D."/>
            <person name="Bennetzen J.L."/>
            <person name="Mauricio R."/>
        </authorList>
    </citation>
    <scope>NUCLEOTIDE SEQUENCE [LARGE SCALE GENOMIC DNA]</scope>
    <source>
        <strain evidence="5">NE01/NJP1002.9</strain>
        <tissue evidence="5">Muscle</tissue>
    </source>
</reference>
<evidence type="ECO:0000313" key="6">
    <source>
        <dbReference type="Proteomes" id="UP000250572"/>
    </source>
</evidence>
<evidence type="ECO:0000256" key="4">
    <source>
        <dbReference type="SAM" id="MobiDB-lite"/>
    </source>
</evidence>
<feature type="region of interest" description="Disordered" evidence="4">
    <location>
        <begin position="123"/>
        <end position="176"/>
    </location>
</feature>
<protein>
    <submittedName>
        <fullName evidence="5">Uncharacterized protein</fullName>
    </submittedName>
</protein>
<organism evidence="5 6">
    <name type="scientific">Gambusia affinis</name>
    <name type="common">Western mosquitofish</name>
    <name type="synonym">Heterandria affinis</name>
    <dbReference type="NCBI Taxonomy" id="33528"/>
    <lineage>
        <taxon>Eukaryota</taxon>
        <taxon>Metazoa</taxon>
        <taxon>Chordata</taxon>
        <taxon>Craniata</taxon>
        <taxon>Vertebrata</taxon>
        <taxon>Euteleostomi</taxon>
        <taxon>Actinopterygii</taxon>
        <taxon>Neopterygii</taxon>
        <taxon>Teleostei</taxon>
        <taxon>Neoteleostei</taxon>
        <taxon>Acanthomorphata</taxon>
        <taxon>Ovalentaria</taxon>
        <taxon>Atherinomorphae</taxon>
        <taxon>Cyprinodontiformes</taxon>
        <taxon>Poeciliidae</taxon>
        <taxon>Poeciliinae</taxon>
        <taxon>Gambusia</taxon>
    </lineage>
</organism>
<dbReference type="EMBL" id="NHOQ01000099">
    <property type="protein sequence ID" value="PWA32974.1"/>
    <property type="molecule type" value="Genomic_DNA"/>
</dbReference>
<dbReference type="Pfam" id="PF15772">
    <property type="entry name" value="UPF0688"/>
    <property type="match status" value="1"/>
</dbReference>
<dbReference type="STRING" id="33528.ENSGAFP00000023351"/>
<feature type="region of interest" description="Disordered" evidence="4">
    <location>
        <begin position="1"/>
        <end position="109"/>
    </location>
</feature>
<dbReference type="InterPro" id="IPR031530">
    <property type="entry name" value="UPF0688"/>
</dbReference>
<feature type="compositionally biased region" description="Basic and acidic residues" evidence="4">
    <location>
        <begin position="132"/>
        <end position="143"/>
    </location>
</feature>
<comment type="subcellular location">
    <subcellularLocation>
        <location evidence="1">Nucleus</location>
    </subcellularLocation>
</comment>
<evidence type="ECO:0000313" key="5">
    <source>
        <dbReference type="EMBL" id="PWA32974.1"/>
    </source>
</evidence>
<sequence>MHGEVSGSDADRQAAYSDGGTANKELDIWNRNSTGGERCTRPSQTSNNLKMPSQLDNMTSRKRKSSSEVRASRKVSASEKKNRKSQKMHLSPEDSSALRTSKSTDKLSRISCECHEAADRRRCLGSPELEGQEGKENELRSEQEVSSCKANSVLEEQAPECVEPENSSRVLFPDDDSNQILPVEQFFGNLDIVQDFPRRSPATSPSARRKERLRHYYAQEDSDGEEASHGGLRRDDGAGT</sequence>
<keyword evidence="3" id="KW-0539">Nucleus</keyword>
<proteinExistence type="inferred from homology"/>
<dbReference type="PANTHER" id="PTHR28491">
    <property type="entry name" value="UPF0688 PROTEIN C1ORF174"/>
    <property type="match status" value="1"/>
</dbReference>
<keyword evidence="6" id="KW-1185">Reference proteome</keyword>
<feature type="region of interest" description="Disordered" evidence="4">
    <location>
        <begin position="195"/>
        <end position="240"/>
    </location>
</feature>
<evidence type="ECO:0000256" key="1">
    <source>
        <dbReference type="ARBA" id="ARBA00004123"/>
    </source>
</evidence>
<comment type="caution">
    <text evidence="5">The sequence shown here is derived from an EMBL/GenBank/DDBJ whole genome shotgun (WGS) entry which is preliminary data.</text>
</comment>
<accession>A0A315WB27</accession>
<dbReference type="Proteomes" id="UP000250572">
    <property type="component" value="Unassembled WGS sequence"/>
</dbReference>
<comment type="similarity">
    <text evidence="2">Belongs to the UPF0688 family.</text>
</comment>
<evidence type="ECO:0000256" key="2">
    <source>
        <dbReference type="ARBA" id="ARBA00006634"/>
    </source>
</evidence>
<feature type="compositionally biased region" description="Basic and acidic residues" evidence="4">
    <location>
        <begin position="65"/>
        <end position="80"/>
    </location>
</feature>
<dbReference type="GO" id="GO:0005634">
    <property type="term" value="C:nucleus"/>
    <property type="evidence" value="ECO:0007669"/>
    <property type="project" value="UniProtKB-SubCell"/>
</dbReference>
<name>A0A315WB27_GAMAF</name>
<feature type="compositionally biased region" description="Basic and acidic residues" evidence="4">
    <location>
        <begin position="226"/>
        <end position="240"/>
    </location>
</feature>
<dbReference type="PANTHER" id="PTHR28491:SF1">
    <property type="entry name" value="UPF0688 PROTEIN C1ORF174"/>
    <property type="match status" value="1"/>
</dbReference>
<feature type="compositionally biased region" description="Polar residues" evidence="4">
    <location>
        <begin position="30"/>
        <end position="58"/>
    </location>
</feature>
<gene>
    <name evidence="5" type="ORF">CCH79_00016866</name>
</gene>